<name>A0AAV7K5E1_9METZ</name>
<sequence>MCEPSEILQVVRKVDLDVQLRCYQSSETHLSSSWPKDQEIHVLINNYRIIINESESKMQKPLLLKKYCVSGLNMLQLNVRACCCSHLFELQLVHRPSITSVKNKISKERFIDSELSLNKIIEFMSPRQSEEDLHTISASTSLKCPITQRVIEIPIRGVMCRHIQCFDLVSFLHMNHERETWKCPICGELAVAVDANFVEVDGFISKIIQETQKMRTDSSEELTEILIDDKGNWSFTNSIKQEKPSPNKRCKQEPDTPSPESPKKFVKRRKLSSSKKKMERVETINTYNSQQQSAPNMMMPNRNDMPNLPAALLKDYPIKNLDNSPHMMSRTPLSGPSSVDSRGDKAVNSPLMMQLKTSPLSLPDSQLDLQPSIHLDPGFSTNLLEVLQNSEPTPTDDLPY</sequence>
<keyword evidence="8" id="KW-1185">Reference proteome</keyword>
<feature type="domain" description="SP-RING-type" evidence="6">
    <location>
        <begin position="129"/>
        <end position="213"/>
    </location>
</feature>
<dbReference type="GO" id="GO:0003712">
    <property type="term" value="F:transcription coregulator activity"/>
    <property type="evidence" value="ECO:0007669"/>
    <property type="project" value="TreeGrafter"/>
</dbReference>
<dbReference type="AlphaFoldDB" id="A0AAV7K5E1"/>
<feature type="region of interest" description="Disordered" evidence="5">
    <location>
        <begin position="237"/>
        <end position="282"/>
    </location>
</feature>
<dbReference type="GO" id="GO:0000785">
    <property type="term" value="C:chromatin"/>
    <property type="evidence" value="ECO:0007669"/>
    <property type="project" value="TreeGrafter"/>
</dbReference>
<dbReference type="GO" id="GO:0016925">
    <property type="term" value="P:protein sumoylation"/>
    <property type="evidence" value="ECO:0007669"/>
    <property type="project" value="TreeGrafter"/>
</dbReference>
<dbReference type="GO" id="GO:0006357">
    <property type="term" value="P:regulation of transcription by RNA polymerase II"/>
    <property type="evidence" value="ECO:0007669"/>
    <property type="project" value="TreeGrafter"/>
</dbReference>
<evidence type="ECO:0000256" key="4">
    <source>
        <dbReference type="PROSITE-ProRule" id="PRU00452"/>
    </source>
</evidence>
<dbReference type="Proteomes" id="UP001165289">
    <property type="component" value="Unassembled WGS sequence"/>
</dbReference>
<dbReference type="GO" id="GO:0061665">
    <property type="term" value="F:SUMO ligase activity"/>
    <property type="evidence" value="ECO:0007669"/>
    <property type="project" value="TreeGrafter"/>
</dbReference>
<dbReference type="PANTHER" id="PTHR10782:SF4">
    <property type="entry name" value="TONALLI, ISOFORM E"/>
    <property type="match status" value="1"/>
</dbReference>
<reference evidence="7 8" key="1">
    <citation type="journal article" date="2023" name="BMC Biol.">
        <title>The compact genome of the sponge Oopsacas minuta (Hexactinellida) is lacking key metazoan core genes.</title>
        <authorList>
            <person name="Santini S."/>
            <person name="Schenkelaars Q."/>
            <person name="Jourda C."/>
            <person name="Duchesne M."/>
            <person name="Belahbib H."/>
            <person name="Rocher C."/>
            <person name="Selva M."/>
            <person name="Riesgo A."/>
            <person name="Vervoort M."/>
            <person name="Leys S.P."/>
            <person name="Kodjabachian L."/>
            <person name="Le Bivic A."/>
            <person name="Borchiellini C."/>
            <person name="Claverie J.M."/>
            <person name="Renard E."/>
        </authorList>
    </citation>
    <scope>NUCLEOTIDE SEQUENCE [LARGE SCALE GENOMIC DNA]</scope>
    <source>
        <strain evidence="7">SPO-2</strain>
    </source>
</reference>
<evidence type="ECO:0000256" key="1">
    <source>
        <dbReference type="ARBA" id="ARBA00022723"/>
    </source>
</evidence>
<proteinExistence type="predicted"/>
<comment type="caution">
    <text evidence="7">The sequence shown here is derived from an EMBL/GenBank/DDBJ whole genome shotgun (WGS) entry which is preliminary data.</text>
</comment>
<evidence type="ECO:0000313" key="8">
    <source>
        <dbReference type="Proteomes" id="UP001165289"/>
    </source>
</evidence>
<dbReference type="Pfam" id="PF25527">
    <property type="entry name" value="GBD-like_ZMIZ1_ZMIZ2"/>
    <property type="match status" value="1"/>
</dbReference>
<feature type="compositionally biased region" description="Basic residues" evidence="5">
    <location>
        <begin position="264"/>
        <end position="278"/>
    </location>
</feature>
<evidence type="ECO:0000256" key="2">
    <source>
        <dbReference type="ARBA" id="ARBA00022771"/>
    </source>
</evidence>
<protein>
    <submittedName>
        <fullName evidence="7">Zinc finger MIZ domain-containing protein 1</fullName>
    </submittedName>
</protein>
<feature type="compositionally biased region" description="Basic and acidic residues" evidence="5">
    <location>
        <begin position="240"/>
        <end position="254"/>
    </location>
</feature>
<gene>
    <name evidence="7" type="ORF">LOD99_1298</name>
</gene>
<dbReference type="GO" id="GO:0008270">
    <property type="term" value="F:zinc ion binding"/>
    <property type="evidence" value="ECO:0007669"/>
    <property type="project" value="UniProtKB-KW"/>
</dbReference>
<evidence type="ECO:0000259" key="6">
    <source>
        <dbReference type="PROSITE" id="PS51044"/>
    </source>
</evidence>
<keyword evidence="3" id="KW-0862">Zinc</keyword>
<evidence type="ECO:0000313" key="7">
    <source>
        <dbReference type="EMBL" id="KAI6656502.1"/>
    </source>
</evidence>
<evidence type="ECO:0000256" key="5">
    <source>
        <dbReference type="SAM" id="MobiDB-lite"/>
    </source>
</evidence>
<keyword evidence="1" id="KW-0479">Metal-binding</keyword>
<organism evidence="7 8">
    <name type="scientific">Oopsacas minuta</name>
    <dbReference type="NCBI Taxonomy" id="111878"/>
    <lineage>
        <taxon>Eukaryota</taxon>
        <taxon>Metazoa</taxon>
        <taxon>Porifera</taxon>
        <taxon>Hexactinellida</taxon>
        <taxon>Hexasterophora</taxon>
        <taxon>Lyssacinosida</taxon>
        <taxon>Leucopsacidae</taxon>
        <taxon>Oopsacas</taxon>
    </lineage>
</organism>
<dbReference type="PANTHER" id="PTHR10782">
    <property type="entry name" value="ZINC FINGER MIZ DOMAIN-CONTAINING PROTEIN"/>
    <property type="match status" value="1"/>
</dbReference>
<dbReference type="InterPro" id="IPR004181">
    <property type="entry name" value="Znf_MIZ"/>
</dbReference>
<dbReference type="InterPro" id="IPR013083">
    <property type="entry name" value="Znf_RING/FYVE/PHD"/>
</dbReference>
<dbReference type="Gene3D" id="3.30.40.10">
    <property type="entry name" value="Zinc/RING finger domain, C3HC4 (zinc finger)"/>
    <property type="match status" value="1"/>
</dbReference>
<evidence type="ECO:0000256" key="3">
    <source>
        <dbReference type="ARBA" id="ARBA00022833"/>
    </source>
</evidence>
<keyword evidence="2 4" id="KW-0863">Zinc-finger</keyword>
<dbReference type="CDD" id="cd16650">
    <property type="entry name" value="SP-RING_PIAS-like"/>
    <property type="match status" value="1"/>
</dbReference>
<dbReference type="Pfam" id="PF02891">
    <property type="entry name" value="zf-MIZ"/>
    <property type="match status" value="1"/>
</dbReference>
<dbReference type="InterPro" id="IPR057847">
    <property type="entry name" value="ZMIZ1/ZMIZ2_GBD-like"/>
</dbReference>
<accession>A0AAV7K5E1</accession>
<dbReference type="PROSITE" id="PS51044">
    <property type="entry name" value="ZF_SP_RING"/>
    <property type="match status" value="1"/>
</dbReference>
<dbReference type="EMBL" id="JAKMXF010000144">
    <property type="protein sequence ID" value="KAI6656502.1"/>
    <property type="molecule type" value="Genomic_DNA"/>
</dbReference>